<accession>A0A1G8S0C2</accession>
<evidence type="ECO:0000313" key="3">
    <source>
        <dbReference type="EMBL" id="SDJ22612.1"/>
    </source>
</evidence>
<sequence>MRFGHTISQFRLSDRLSLSVLGLGLVVLGVIATPMAVALPIGGTIATTGMLWGIDTLQSSTEPTESRVDCGPATEACSDGPGPCAADD</sequence>
<evidence type="ECO:0000313" key="4">
    <source>
        <dbReference type="Proteomes" id="UP000198856"/>
    </source>
</evidence>
<reference evidence="3 4" key="1">
    <citation type="submission" date="2016-10" db="EMBL/GenBank/DDBJ databases">
        <authorList>
            <person name="de Groot N.N."/>
        </authorList>
    </citation>
    <scope>NUCLEOTIDE SEQUENCE [LARGE SCALE GENOMIC DNA]</scope>
    <source>
        <strain evidence="3 4">IBRC-M10015</strain>
    </source>
</reference>
<dbReference type="EMBL" id="FNFC01000001">
    <property type="protein sequence ID" value="SDJ22612.1"/>
    <property type="molecule type" value="Genomic_DNA"/>
</dbReference>
<evidence type="ECO:0000256" key="1">
    <source>
        <dbReference type="SAM" id="MobiDB-lite"/>
    </source>
</evidence>
<gene>
    <name evidence="3" type="ORF">SAMN05216226_101217</name>
</gene>
<organism evidence="3 4">
    <name type="scientific">Halovenus aranensis</name>
    <dbReference type="NCBI Taxonomy" id="890420"/>
    <lineage>
        <taxon>Archaea</taxon>
        <taxon>Methanobacteriati</taxon>
        <taxon>Methanobacteriota</taxon>
        <taxon>Stenosarchaea group</taxon>
        <taxon>Halobacteria</taxon>
        <taxon>Halobacteriales</taxon>
        <taxon>Haloarculaceae</taxon>
        <taxon>Halovenus</taxon>
    </lineage>
</organism>
<keyword evidence="2" id="KW-0812">Transmembrane</keyword>
<dbReference type="STRING" id="890420.SAMN05216226_101217"/>
<dbReference type="AlphaFoldDB" id="A0A1G8S0C2"/>
<dbReference type="RefSeq" id="WP_092698543.1">
    <property type="nucleotide sequence ID" value="NZ_FNFC01000001.1"/>
</dbReference>
<dbReference type="Proteomes" id="UP000198856">
    <property type="component" value="Unassembled WGS sequence"/>
</dbReference>
<keyword evidence="4" id="KW-1185">Reference proteome</keyword>
<keyword evidence="2" id="KW-0472">Membrane</keyword>
<feature type="transmembrane region" description="Helical" evidence="2">
    <location>
        <begin position="20"/>
        <end position="42"/>
    </location>
</feature>
<evidence type="ECO:0000256" key="2">
    <source>
        <dbReference type="SAM" id="Phobius"/>
    </source>
</evidence>
<feature type="region of interest" description="Disordered" evidence="1">
    <location>
        <begin position="62"/>
        <end position="88"/>
    </location>
</feature>
<keyword evidence="2" id="KW-1133">Transmembrane helix</keyword>
<name>A0A1G8S0C2_9EURY</name>
<proteinExistence type="predicted"/>
<protein>
    <submittedName>
        <fullName evidence="3">Uncharacterized protein</fullName>
    </submittedName>
</protein>